<dbReference type="GO" id="GO:0008902">
    <property type="term" value="F:hydroxymethylpyrimidine kinase activity"/>
    <property type="evidence" value="ECO:0007669"/>
    <property type="project" value="UniProtKB-EC"/>
</dbReference>
<dbReference type="Proteomes" id="UP000297872">
    <property type="component" value="Unassembled WGS sequence"/>
</dbReference>
<keyword evidence="6" id="KW-0067">ATP-binding</keyword>
<comment type="pathway">
    <text evidence="1">Cofactor biosynthesis; thiamine diphosphate biosynthesis.</text>
</comment>
<dbReference type="SUPFAM" id="SSF53613">
    <property type="entry name" value="Ribokinase-like"/>
    <property type="match status" value="1"/>
</dbReference>
<keyword evidence="5 8" id="KW-0418">Kinase</keyword>
<name>A0A4Y8VLG0_9BACT</name>
<evidence type="ECO:0000313" key="8">
    <source>
        <dbReference type="EMBL" id="TFH81216.1"/>
    </source>
</evidence>
<dbReference type="AlphaFoldDB" id="A0A4Y8VLG0"/>
<dbReference type="GO" id="GO:0008972">
    <property type="term" value="F:phosphomethylpyrimidine kinase activity"/>
    <property type="evidence" value="ECO:0007669"/>
    <property type="project" value="InterPro"/>
</dbReference>
<dbReference type="GO" id="GO:0009228">
    <property type="term" value="P:thiamine biosynthetic process"/>
    <property type="evidence" value="ECO:0007669"/>
    <property type="project" value="InterPro"/>
</dbReference>
<dbReference type="NCBIfam" id="TIGR00097">
    <property type="entry name" value="HMP-P_kinase"/>
    <property type="match status" value="1"/>
</dbReference>
<dbReference type="EMBL" id="SGVY01000017">
    <property type="protein sequence ID" value="TFH81216.1"/>
    <property type="molecule type" value="Genomic_DNA"/>
</dbReference>
<dbReference type="OrthoDB" id="9810880at2"/>
<dbReference type="EC" id="2.7.1.49" evidence="2"/>
<evidence type="ECO:0000256" key="4">
    <source>
        <dbReference type="ARBA" id="ARBA00022741"/>
    </source>
</evidence>
<dbReference type="GeneID" id="302995282"/>
<organism evidence="8 9">
    <name type="scientific">Segatella hominis</name>
    <dbReference type="NCBI Taxonomy" id="2518605"/>
    <lineage>
        <taxon>Bacteria</taxon>
        <taxon>Pseudomonadati</taxon>
        <taxon>Bacteroidota</taxon>
        <taxon>Bacteroidia</taxon>
        <taxon>Bacteroidales</taxon>
        <taxon>Prevotellaceae</taxon>
        <taxon>Segatella</taxon>
    </lineage>
</organism>
<evidence type="ECO:0000256" key="3">
    <source>
        <dbReference type="ARBA" id="ARBA00022679"/>
    </source>
</evidence>
<protein>
    <recommendedName>
        <fullName evidence="2">hydroxymethylpyrimidine kinase</fullName>
        <ecNumber evidence="2">2.7.1.49</ecNumber>
    </recommendedName>
</protein>
<dbReference type="InterPro" id="IPR004399">
    <property type="entry name" value="HMP/HMP-P_kinase_dom"/>
</dbReference>
<dbReference type="PANTHER" id="PTHR20858">
    <property type="entry name" value="PHOSPHOMETHYLPYRIMIDINE KINASE"/>
    <property type="match status" value="1"/>
</dbReference>
<sequence length="312" mass="33547">MKRYYTALTIAGSDSCGGAGIQADIKTMSALGVYASSAISAITVQNTTGVFGIQKVEPEIVSGQIEAVMDDIHPQAIKIGMVNDGETIHAIAETLKKYLTAAPDKQQASAPTHSFQLIIDPVMVSTSGCQLMQKDALEIFIEELLPLASLLTPNIPEAEILAGRKIQNVDDIRKAAASIIQLGCNNVLIKGGHFEGKEKMDYLFENKQHQEANKQEHTGDIRETAIYKGATVNTCNTHGTGCTLSSAITSYLARGYNMEEAISSAKAYLSDAIEAGKDVKIGEGHGPVNHFHAPQKLYILTDEPIISDKTEK</sequence>
<dbReference type="InterPro" id="IPR029056">
    <property type="entry name" value="Ribokinase-like"/>
</dbReference>
<dbReference type="FunFam" id="3.40.1190.20:FF:000003">
    <property type="entry name" value="Phosphomethylpyrimidine kinase ThiD"/>
    <property type="match status" value="1"/>
</dbReference>
<proteinExistence type="predicted"/>
<dbReference type="GO" id="GO:0005524">
    <property type="term" value="F:ATP binding"/>
    <property type="evidence" value="ECO:0007669"/>
    <property type="project" value="UniProtKB-KW"/>
</dbReference>
<keyword evidence="4" id="KW-0547">Nucleotide-binding</keyword>
<reference evidence="8 9" key="1">
    <citation type="submission" date="2019-02" db="EMBL/GenBank/DDBJ databases">
        <title>Draft Genome Sequence of the Prevotella sp. BCRC 81118, Isolated from Human Feces.</title>
        <authorList>
            <person name="Huang C.-H."/>
        </authorList>
    </citation>
    <scope>NUCLEOTIDE SEQUENCE [LARGE SCALE GENOMIC DNA]</scope>
    <source>
        <strain evidence="8 9">BCRC 81118</strain>
    </source>
</reference>
<feature type="domain" description="Pyridoxamine kinase/Phosphomethylpyrimidine kinase" evidence="7">
    <location>
        <begin position="14"/>
        <end position="289"/>
    </location>
</feature>
<keyword evidence="9" id="KW-1185">Reference proteome</keyword>
<evidence type="ECO:0000256" key="5">
    <source>
        <dbReference type="ARBA" id="ARBA00022777"/>
    </source>
</evidence>
<accession>A0A4Y8VLG0</accession>
<evidence type="ECO:0000256" key="2">
    <source>
        <dbReference type="ARBA" id="ARBA00012135"/>
    </source>
</evidence>
<dbReference type="Pfam" id="PF08543">
    <property type="entry name" value="Phos_pyr_kin"/>
    <property type="match status" value="1"/>
</dbReference>
<dbReference type="InterPro" id="IPR013749">
    <property type="entry name" value="PM/HMP-P_kinase-1"/>
</dbReference>
<evidence type="ECO:0000313" key="9">
    <source>
        <dbReference type="Proteomes" id="UP000297872"/>
    </source>
</evidence>
<comment type="caution">
    <text evidence="8">The sequence shown here is derived from an EMBL/GenBank/DDBJ whole genome shotgun (WGS) entry which is preliminary data.</text>
</comment>
<keyword evidence="3 8" id="KW-0808">Transferase</keyword>
<evidence type="ECO:0000259" key="7">
    <source>
        <dbReference type="Pfam" id="PF08543"/>
    </source>
</evidence>
<dbReference type="CDD" id="cd01169">
    <property type="entry name" value="HMPP_kinase"/>
    <property type="match status" value="1"/>
</dbReference>
<dbReference type="RefSeq" id="WP_134843421.1">
    <property type="nucleotide sequence ID" value="NZ_SGVY01000017.1"/>
</dbReference>
<evidence type="ECO:0000256" key="6">
    <source>
        <dbReference type="ARBA" id="ARBA00022840"/>
    </source>
</evidence>
<evidence type="ECO:0000256" key="1">
    <source>
        <dbReference type="ARBA" id="ARBA00004948"/>
    </source>
</evidence>
<dbReference type="Gene3D" id="3.40.1190.20">
    <property type="match status" value="1"/>
</dbReference>
<dbReference type="PANTHER" id="PTHR20858:SF17">
    <property type="entry name" value="HYDROXYMETHYLPYRIMIDINE_PHOSPHOMETHYLPYRIMIDINE KINASE THI20-RELATED"/>
    <property type="match status" value="1"/>
</dbReference>
<dbReference type="GO" id="GO:0005829">
    <property type="term" value="C:cytosol"/>
    <property type="evidence" value="ECO:0007669"/>
    <property type="project" value="TreeGrafter"/>
</dbReference>
<gene>
    <name evidence="8" type="primary">thiD</name>
    <name evidence="8" type="ORF">EXN75_08255</name>
</gene>